<protein>
    <submittedName>
        <fullName evidence="2">Uncharacterized protein</fullName>
    </submittedName>
</protein>
<keyword evidence="1" id="KW-0812">Transmembrane</keyword>
<dbReference type="EMBL" id="KN833695">
    <property type="protein sequence ID" value="KIK27650.1"/>
    <property type="molecule type" value="Genomic_DNA"/>
</dbReference>
<keyword evidence="1" id="KW-0472">Membrane</keyword>
<keyword evidence="3" id="KW-1185">Reference proteome</keyword>
<dbReference type="AlphaFoldDB" id="A0A0C9YRH7"/>
<evidence type="ECO:0000313" key="3">
    <source>
        <dbReference type="Proteomes" id="UP000054018"/>
    </source>
</evidence>
<evidence type="ECO:0000313" key="2">
    <source>
        <dbReference type="EMBL" id="KIK27650.1"/>
    </source>
</evidence>
<dbReference type="Proteomes" id="UP000054018">
    <property type="component" value="Unassembled WGS sequence"/>
</dbReference>
<accession>A0A0C9YRH7</accession>
<organism evidence="2 3">
    <name type="scientific">Pisolithus microcarpus 441</name>
    <dbReference type="NCBI Taxonomy" id="765257"/>
    <lineage>
        <taxon>Eukaryota</taxon>
        <taxon>Fungi</taxon>
        <taxon>Dikarya</taxon>
        <taxon>Basidiomycota</taxon>
        <taxon>Agaricomycotina</taxon>
        <taxon>Agaricomycetes</taxon>
        <taxon>Agaricomycetidae</taxon>
        <taxon>Boletales</taxon>
        <taxon>Sclerodermatineae</taxon>
        <taxon>Pisolithaceae</taxon>
        <taxon>Pisolithus</taxon>
    </lineage>
</organism>
<reference evidence="3" key="2">
    <citation type="submission" date="2015-01" db="EMBL/GenBank/DDBJ databases">
        <title>Evolutionary Origins and Diversification of the Mycorrhizal Mutualists.</title>
        <authorList>
            <consortium name="DOE Joint Genome Institute"/>
            <consortium name="Mycorrhizal Genomics Consortium"/>
            <person name="Kohler A."/>
            <person name="Kuo A."/>
            <person name="Nagy L.G."/>
            <person name="Floudas D."/>
            <person name="Copeland A."/>
            <person name="Barry K.W."/>
            <person name="Cichocki N."/>
            <person name="Veneault-Fourrey C."/>
            <person name="LaButti K."/>
            <person name="Lindquist E.A."/>
            <person name="Lipzen A."/>
            <person name="Lundell T."/>
            <person name="Morin E."/>
            <person name="Murat C."/>
            <person name="Riley R."/>
            <person name="Ohm R."/>
            <person name="Sun H."/>
            <person name="Tunlid A."/>
            <person name="Henrissat B."/>
            <person name="Grigoriev I.V."/>
            <person name="Hibbett D.S."/>
            <person name="Martin F."/>
        </authorList>
    </citation>
    <scope>NUCLEOTIDE SEQUENCE [LARGE SCALE GENOMIC DNA]</scope>
    <source>
        <strain evidence="3">441</strain>
    </source>
</reference>
<sequence>MYDVLQTLQRTVRGLFSGASSLDGLAFPWFFSPLIAQALAGGYFAYPPFPQRTESTAYLWL</sequence>
<name>A0A0C9YRH7_9AGAM</name>
<feature type="non-terminal residue" evidence="2">
    <location>
        <position position="61"/>
    </location>
</feature>
<reference evidence="2 3" key="1">
    <citation type="submission" date="2014-04" db="EMBL/GenBank/DDBJ databases">
        <authorList>
            <consortium name="DOE Joint Genome Institute"/>
            <person name="Kuo A."/>
            <person name="Kohler A."/>
            <person name="Costa M.D."/>
            <person name="Nagy L.G."/>
            <person name="Floudas D."/>
            <person name="Copeland A."/>
            <person name="Barry K.W."/>
            <person name="Cichocki N."/>
            <person name="Veneault-Fourrey C."/>
            <person name="LaButti K."/>
            <person name="Lindquist E.A."/>
            <person name="Lipzen A."/>
            <person name="Lundell T."/>
            <person name="Morin E."/>
            <person name="Murat C."/>
            <person name="Sun H."/>
            <person name="Tunlid A."/>
            <person name="Henrissat B."/>
            <person name="Grigoriev I.V."/>
            <person name="Hibbett D.S."/>
            <person name="Martin F."/>
            <person name="Nordberg H.P."/>
            <person name="Cantor M.N."/>
            <person name="Hua S.X."/>
        </authorList>
    </citation>
    <scope>NUCLEOTIDE SEQUENCE [LARGE SCALE GENOMIC DNA]</scope>
    <source>
        <strain evidence="2 3">441</strain>
    </source>
</reference>
<proteinExistence type="predicted"/>
<evidence type="ECO:0000256" key="1">
    <source>
        <dbReference type="SAM" id="Phobius"/>
    </source>
</evidence>
<gene>
    <name evidence="2" type="ORF">PISMIDRAFT_674546</name>
</gene>
<keyword evidence="1" id="KW-1133">Transmembrane helix</keyword>
<feature type="transmembrane region" description="Helical" evidence="1">
    <location>
        <begin position="26"/>
        <end position="46"/>
    </location>
</feature>
<dbReference type="HOGENOM" id="CLU_2948226_0_0_1"/>